<accession>A0A0E9U0D8</accession>
<dbReference type="EMBL" id="GBXM01049346">
    <property type="protein sequence ID" value="JAH59231.1"/>
    <property type="molecule type" value="Transcribed_RNA"/>
</dbReference>
<proteinExistence type="predicted"/>
<name>A0A0E9U0D8_ANGAN</name>
<reference evidence="1" key="1">
    <citation type="submission" date="2014-11" db="EMBL/GenBank/DDBJ databases">
        <authorList>
            <person name="Amaro Gonzalez C."/>
        </authorList>
    </citation>
    <scope>NUCLEOTIDE SEQUENCE</scope>
</reference>
<protein>
    <submittedName>
        <fullName evidence="1">Uncharacterized protein</fullName>
    </submittedName>
</protein>
<sequence length="16" mass="1795">MLLPASLLLQSHFLPD</sequence>
<organism evidence="1">
    <name type="scientific">Anguilla anguilla</name>
    <name type="common">European freshwater eel</name>
    <name type="synonym">Muraena anguilla</name>
    <dbReference type="NCBI Taxonomy" id="7936"/>
    <lineage>
        <taxon>Eukaryota</taxon>
        <taxon>Metazoa</taxon>
        <taxon>Chordata</taxon>
        <taxon>Craniata</taxon>
        <taxon>Vertebrata</taxon>
        <taxon>Euteleostomi</taxon>
        <taxon>Actinopterygii</taxon>
        <taxon>Neopterygii</taxon>
        <taxon>Teleostei</taxon>
        <taxon>Anguilliformes</taxon>
        <taxon>Anguillidae</taxon>
        <taxon>Anguilla</taxon>
    </lineage>
</organism>
<evidence type="ECO:0000313" key="1">
    <source>
        <dbReference type="EMBL" id="JAH59231.1"/>
    </source>
</evidence>
<dbReference type="AlphaFoldDB" id="A0A0E9U0D8"/>
<reference evidence="1" key="2">
    <citation type="journal article" date="2015" name="Fish Shellfish Immunol.">
        <title>Early steps in the European eel (Anguilla anguilla)-Vibrio vulnificus interaction in the gills: Role of the RtxA13 toxin.</title>
        <authorList>
            <person name="Callol A."/>
            <person name="Pajuelo D."/>
            <person name="Ebbesson L."/>
            <person name="Teles M."/>
            <person name="MacKenzie S."/>
            <person name="Amaro C."/>
        </authorList>
    </citation>
    <scope>NUCLEOTIDE SEQUENCE</scope>
</reference>